<dbReference type="InterPro" id="IPR000383">
    <property type="entry name" value="Xaa-Pro-like_dom"/>
</dbReference>
<dbReference type="NCBIfam" id="TIGR00976">
    <property type="entry name" value="CocE_NonD"/>
    <property type="match status" value="1"/>
</dbReference>
<dbReference type="Gene3D" id="2.60.120.260">
    <property type="entry name" value="Galactose-binding domain-like"/>
    <property type="match status" value="1"/>
</dbReference>
<dbReference type="InterPro" id="IPR013736">
    <property type="entry name" value="Xaa-Pro_dipept_C"/>
</dbReference>
<dbReference type="InterPro" id="IPR050585">
    <property type="entry name" value="Xaa-Pro_dipeptidyl-ppase/CocE"/>
</dbReference>
<reference evidence="3 4" key="1">
    <citation type="submission" date="2022-08" db="EMBL/GenBank/DDBJ databases">
        <title>novel species in genus Aeromicrobium.</title>
        <authorList>
            <person name="Ye L."/>
        </authorList>
    </citation>
    <scope>NUCLEOTIDE SEQUENCE [LARGE SCALE GENOMIC DNA]</scope>
    <source>
        <strain evidence="4">zg-Y1379</strain>
    </source>
</reference>
<accession>A0ABY5MED6</accession>
<dbReference type="Pfam" id="PF02129">
    <property type="entry name" value="Peptidase_S15"/>
    <property type="match status" value="1"/>
</dbReference>
<dbReference type="Pfam" id="PF08530">
    <property type="entry name" value="PepX_C"/>
    <property type="match status" value="1"/>
</dbReference>
<dbReference type="InterPro" id="IPR029058">
    <property type="entry name" value="AB_hydrolase_fold"/>
</dbReference>
<dbReference type="SUPFAM" id="SSF53474">
    <property type="entry name" value="alpha/beta-Hydrolases"/>
    <property type="match status" value="1"/>
</dbReference>
<gene>
    <name evidence="3" type="ORF">NQV15_08755</name>
</gene>
<evidence type="ECO:0000256" key="1">
    <source>
        <dbReference type="ARBA" id="ARBA00022801"/>
    </source>
</evidence>
<dbReference type="GO" id="GO:0016787">
    <property type="term" value="F:hydrolase activity"/>
    <property type="evidence" value="ECO:0007669"/>
    <property type="project" value="UniProtKB-KW"/>
</dbReference>
<evidence type="ECO:0000313" key="4">
    <source>
        <dbReference type="Proteomes" id="UP001316184"/>
    </source>
</evidence>
<dbReference type="Proteomes" id="UP001316184">
    <property type="component" value="Chromosome"/>
</dbReference>
<protein>
    <submittedName>
        <fullName evidence="3">CocE/NonD family hydrolase</fullName>
    </submittedName>
</protein>
<dbReference type="InterPro" id="IPR005674">
    <property type="entry name" value="CocE/Ser_esterase"/>
</dbReference>
<evidence type="ECO:0000313" key="3">
    <source>
        <dbReference type="EMBL" id="UUP15385.1"/>
    </source>
</evidence>
<dbReference type="InterPro" id="IPR008979">
    <property type="entry name" value="Galactose-bd-like_sf"/>
</dbReference>
<dbReference type="Gene3D" id="1.10.3020.10">
    <property type="entry name" value="alpha-amino acid ester hydrolase ( Helical cap domain)"/>
    <property type="match status" value="1"/>
</dbReference>
<evidence type="ECO:0000259" key="2">
    <source>
        <dbReference type="SMART" id="SM00939"/>
    </source>
</evidence>
<proteinExistence type="predicted"/>
<sequence>MDMAHGKRVVSPRWTEQVPMRDGVRLATEVWLPREEGRFPTLIHRTPYDRRLLINFSEPLTPSIFRLLDAGYAVIHQDLRGTGDSEGEFVPSLNDRTDGPDTIDWVTRQDWSDGSTGMFGSSFDGFVQWDAAYEGAEGLRAIAPVTSSADRYKGGWYSAGGGFSLNTAHMWTAAQTAALVARSLTSAPDAERPALEARVENLVSEVAEPKESLESMPWRDAPAFQESPWWAAWADHPARDDYWQNHGAADRIDQIQVPALIITGWYDLFCNVDLGAFQRLRESGASEDVRGGSRLVVGPWHHGYTEGRYPDRSFTHRGDASMMDLSTTFVAFYDRWLREKKDSLDGVAPVKLFVMGINEWRDELSWPLPDTKYVDYFLSSTSGARSVNGDGKLSSADPAADGIDMFVCDPQDPVLTRGGRSLFHSGEYQPTGPANQAEIEQRGDVLCYSTSPLDDPIEVTGAVEIRLHVQTSARDTDFHAKLVDVYPDGRAILLTEGMLRLRYRDSLESPSLATPGETYEITVEVGCTSNVFLPGHQIRVEIAGSNFPRYDRNTNTGGHIAAESAAEAIVADNSVLHGPSHPSRLVLPIIDRQ</sequence>
<feature type="domain" description="Xaa-Pro dipeptidyl-peptidase C-terminal" evidence="2">
    <location>
        <begin position="330"/>
        <end position="586"/>
    </location>
</feature>
<dbReference type="PANTHER" id="PTHR43056:SF10">
    <property type="entry name" value="COCE_NOND FAMILY, PUTATIVE (AFU_ORTHOLOGUE AFUA_7G00600)-RELATED"/>
    <property type="match status" value="1"/>
</dbReference>
<dbReference type="RefSeq" id="WP_257125112.1">
    <property type="nucleotide sequence ID" value="NZ_CP102173.1"/>
</dbReference>
<keyword evidence="1 3" id="KW-0378">Hydrolase</keyword>
<dbReference type="Gene3D" id="3.40.50.1820">
    <property type="entry name" value="alpha/beta hydrolase"/>
    <property type="match status" value="1"/>
</dbReference>
<organism evidence="3 4">
    <name type="scientific">Aeromicrobium wangtongii</name>
    <dbReference type="NCBI Taxonomy" id="2969247"/>
    <lineage>
        <taxon>Bacteria</taxon>
        <taxon>Bacillati</taxon>
        <taxon>Actinomycetota</taxon>
        <taxon>Actinomycetes</taxon>
        <taxon>Propionibacteriales</taxon>
        <taxon>Nocardioidaceae</taxon>
        <taxon>Aeromicrobium</taxon>
    </lineage>
</organism>
<dbReference type="SMART" id="SM00939">
    <property type="entry name" value="PepX_C"/>
    <property type="match status" value="1"/>
</dbReference>
<dbReference type="SUPFAM" id="SSF49785">
    <property type="entry name" value="Galactose-binding domain-like"/>
    <property type="match status" value="1"/>
</dbReference>
<name>A0ABY5MED6_9ACTN</name>
<dbReference type="PANTHER" id="PTHR43056">
    <property type="entry name" value="PEPTIDASE S9 PROLYL OLIGOPEPTIDASE"/>
    <property type="match status" value="1"/>
</dbReference>
<keyword evidence="4" id="KW-1185">Reference proteome</keyword>
<dbReference type="EMBL" id="CP102173">
    <property type="protein sequence ID" value="UUP15385.1"/>
    <property type="molecule type" value="Genomic_DNA"/>
</dbReference>